<dbReference type="GO" id="GO:0016787">
    <property type="term" value="F:hydrolase activity"/>
    <property type="evidence" value="ECO:0007669"/>
    <property type="project" value="UniProtKB-KW"/>
</dbReference>
<evidence type="ECO:0000256" key="3">
    <source>
        <dbReference type="RuleBase" id="RU361235"/>
    </source>
</evidence>
<dbReference type="Proteomes" id="UP000029066">
    <property type="component" value="Unassembled WGS sequence"/>
</dbReference>
<dbReference type="InterPro" id="IPR029058">
    <property type="entry name" value="AB_hydrolase_fold"/>
</dbReference>
<evidence type="ECO:0000256" key="1">
    <source>
        <dbReference type="ARBA" id="ARBA00005964"/>
    </source>
</evidence>
<dbReference type="EMBL" id="JGZN01000018">
    <property type="protein sequence ID" value="KFI90978.1"/>
    <property type="molecule type" value="Genomic_DNA"/>
</dbReference>
<dbReference type="STRING" id="1437607.BISA_1957"/>
<sequence>MVLRRVRTRYGEVEGIAAEDPCITVFRGVPFAQPPVGNLRWRPPRHVEPWDGLLQAHDFGSSAMQPQWNAHDFYGREWQMDPESPRSEDCLYLNIWTPALRGSGEARCDSRVDANGGLPVMVWIHGGAYQCGSTAEKEFDGSALARLGVVVVSIAYRLNVFGFFAHSDLSQQSSMTAMEPCANFGLLDQRAAMIWVRDNIAAFGGNADSITLFGQSAGAASVLSQICSPMNNGVFHRAIMQSGAGLGMFNAHVRSLAQAQRNGSRFLAFIGAESVEDARCIPADELLDAAERFPAPDGAATVPGGWSMPANWVPCIDGRFLNDQYGATIANRKQQAVEILVGNTTGEFMETSSDGTRVAVGEQGNLELLHTWVKSGAGHPYYYRFDVDMPGDNAGAFHSSELWFTFNNLGVCWRPFSGWHYELGDALSRYWTHFAATGNPNGTDGRGNPLPIWDCFEPYTNAAMHFGEHTYMQRNW</sequence>
<dbReference type="InterPro" id="IPR019819">
    <property type="entry name" value="Carboxylesterase_B_CS"/>
</dbReference>
<dbReference type="PANTHER" id="PTHR11559">
    <property type="entry name" value="CARBOXYLESTERASE"/>
    <property type="match status" value="1"/>
</dbReference>
<dbReference type="InterPro" id="IPR019826">
    <property type="entry name" value="Carboxylesterase_B_AS"/>
</dbReference>
<dbReference type="InterPro" id="IPR002018">
    <property type="entry name" value="CarbesteraseB"/>
</dbReference>
<protein>
    <recommendedName>
        <fullName evidence="3">Carboxylic ester hydrolase</fullName>
        <ecNumber evidence="3">3.1.1.-</ecNumber>
    </recommendedName>
</protein>
<accession>A0A087D628</accession>
<dbReference type="ESTHER" id="9bifi-a0a087d628">
    <property type="family name" value="Carb_B_Bacteria"/>
</dbReference>
<dbReference type="Gene3D" id="3.40.50.1820">
    <property type="entry name" value="alpha/beta hydrolase"/>
    <property type="match status" value="2"/>
</dbReference>
<evidence type="ECO:0000256" key="2">
    <source>
        <dbReference type="ARBA" id="ARBA00022801"/>
    </source>
</evidence>
<reference evidence="5 6" key="1">
    <citation type="submission" date="2014-03" db="EMBL/GenBank/DDBJ databases">
        <title>Genomics of Bifidobacteria.</title>
        <authorList>
            <person name="Ventura M."/>
            <person name="Milani C."/>
            <person name="Lugli G.A."/>
        </authorList>
    </citation>
    <scope>NUCLEOTIDE SEQUENCE [LARGE SCALE GENOMIC DNA]</scope>
    <source>
        <strain evidence="5 6">DSM 23967</strain>
    </source>
</reference>
<dbReference type="AlphaFoldDB" id="A0A087D628"/>
<dbReference type="RefSeq" id="WP_033891992.1">
    <property type="nucleotide sequence ID" value="NZ_JDUT01000012.1"/>
</dbReference>
<feature type="domain" description="Carboxylesterase type B" evidence="4">
    <location>
        <begin position="5"/>
        <end position="353"/>
    </location>
</feature>
<evidence type="ECO:0000259" key="4">
    <source>
        <dbReference type="Pfam" id="PF00135"/>
    </source>
</evidence>
<evidence type="ECO:0000313" key="5">
    <source>
        <dbReference type="EMBL" id="KFI90978.1"/>
    </source>
</evidence>
<keyword evidence="2 3" id="KW-0378">Hydrolase</keyword>
<gene>
    <name evidence="5" type="ORF">BISA_1957</name>
</gene>
<dbReference type="EC" id="3.1.1.-" evidence="3"/>
<dbReference type="Pfam" id="PF00135">
    <property type="entry name" value="COesterase"/>
    <property type="match status" value="2"/>
</dbReference>
<feature type="domain" description="Carboxylesterase type B" evidence="4">
    <location>
        <begin position="368"/>
        <end position="470"/>
    </location>
</feature>
<organism evidence="5 6">
    <name type="scientific">Bifidobacterium saguini DSM 23967</name>
    <dbReference type="NCBI Taxonomy" id="1437607"/>
    <lineage>
        <taxon>Bacteria</taxon>
        <taxon>Bacillati</taxon>
        <taxon>Actinomycetota</taxon>
        <taxon>Actinomycetes</taxon>
        <taxon>Bifidobacteriales</taxon>
        <taxon>Bifidobacteriaceae</taxon>
        <taxon>Bifidobacterium</taxon>
    </lineage>
</organism>
<dbReference type="InterPro" id="IPR050309">
    <property type="entry name" value="Type-B_Carboxylest/Lipase"/>
</dbReference>
<name>A0A087D628_9BIFI</name>
<evidence type="ECO:0000313" key="6">
    <source>
        <dbReference type="Proteomes" id="UP000029066"/>
    </source>
</evidence>
<comment type="caution">
    <text evidence="5">The sequence shown here is derived from an EMBL/GenBank/DDBJ whole genome shotgun (WGS) entry which is preliminary data.</text>
</comment>
<dbReference type="PROSITE" id="PS00941">
    <property type="entry name" value="CARBOXYLESTERASE_B_2"/>
    <property type="match status" value="1"/>
</dbReference>
<dbReference type="OrthoDB" id="3199405at2"/>
<proteinExistence type="inferred from homology"/>
<comment type="similarity">
    <text evidence="1 3">Belongs to the type-B carboxylesterase/lipase family.</text>
</comment>
<dbReference type="SUPFAM" id="SSF53474">
    <property type="entry name" value="alpha/beta-Hydrolases"/>
    <property type="match status" value="1"/>
</dbReference>
<dbReference type="PROSITE" id="PS00122">
    <property type="entry name" value="CARBOXYLESTERASE_B_1"/>
    <property type="match status" value="1"/>
</dbReference>